<comment type="subcellular location">
    <subcellularLocation>
        <location evidence="1">Cell inner membrane</location>
        <topology evidence="1">Multi-pass membrane protein</topology>
    </subcellularLocation>
</comment>
<dbReference type="Pfam" id="PF06808">
    <property type="entry name" value="DctM"/>
    <property type="match status" value="1"/>
</dbReference>
<feature type="transmembrane region" description="Helical" evidence="2">
    <location>
        <begin position="21"/>
        <end position="45"/>
    </location>
</feature>
<keyword evidence="2" id="KW-1133">Transmembrane helix</keyword>
<protein>
    <submittedName>
        <fullName evidence="4">TRAP transporter fused permease subunit</fullName>
    </submittedName>
</protein>
<dbReference type="GO" id="GO:0022857">
    <property type="term" value="F:transmembrane transporter activity"/>
    <property type="evidence" value="ECO:0007669"/>
    <property type="project" value="UniProtKB-UniRule"/>
</dbReference>
<feature type="transmembrane region" description="Helical" evidence="2">
    <location>
        <begin position="410"/>
        <end position="440"/>
    </location>
</feature>
<reference evidence="4" key="1">
    <citation type="submission" date="2022-08" db="EMBL/GenBank/DDBJ databases">
        <title>Chelativorans sichuanense sp. nov., a paraffin oil-degrading bacterium isolated from a mixture of oil-based drill cuttings and paddy soil.</title>
        <authorList>
            <person name="Yu J."/>
            <person name="Liu H."/>
            <person name="Chen Q."/>
        </authorList>
    </citation>
    <scope>NUCLEOTIDE SEQUENCE</scope>
    <source>
        <strain evidence="4">SCAU 2101</strain>
    </source>
</reference>
<keyword evidence="5" id="KW-1185">Reference proteome</keyword>
<proteinExistence type="predicted"/>
<evidence type="ECO:0000256" key="2">
    <source>
        <dbReference type="SAM" id="Phobius"/>
    </source>
</evidence>
<evidence type="ECO:0000313" key="5">
    <source>
        <dbReference type="Proteomes" id="UP001149009"/>
    </source>
</evidence>
<dbReference type="PANTHER" id="PTHR43849:SF2">
    <property type="entry name" value="BLL3936 PROTEIN"/>
    <property type="match status" value="1"/>
</dbReference>
<keyword evidence="2" id="KW-0472">Membrane</keyword>
<dbReference type="Proteomes" id="UP001149009">
    <property type="component" value="Unassembled WGS sequence"/>
</dbReference>
<evidence type="ECO:0000313" key="4">
    <source>
        <dbReference type="EMBL" id="MCT8990128.1"/>
    </source>
</evidence>
<evidence type="ECO:0000256" key="1">
    <source>
        <dbReference type="RuleBase" id="RU369079"/>
    </source>
</evidence>
<accession>A0A9X3B660</accession>
<dbReference type="RefSeq" id="WP_261514987.1">
    <property type="nucleotide sequence ID" value="NZ_JAODNV010000008.1"/>
</dbReference>
<keyword evidence="1" id="KW-0997">Cell inner membrane</keyword>
<feature type="transmembrane region" description="Helical" evidence="2">
    <location>
        <begin position="103"/>
        <end position="128"/>
    </location>
</feature>
<feature type="transmembrane region" description="Helical" evidence="2">
    <location>
        <begin position="347"/>
        <end position="367"/>
    </location>
</feature>
<keyword evidence="1" id="KW-1003">Cell membrane</keyword>
<feature type="transmembrane region" description="Helical" evidence="2">
    <location>
        <begin position="78"/>
        <end position="97"/>
    </location>
</feature>
<organism evidence="4 5">
    <name type="scientific">Chelativorans petroleitrophicus</name>
    <dbReference type="NCBI Taxonomy" id="2975484"/>
    <lineage>
        <taxon>Bacteria</taxon>
        <taxon>Pseudomonadati</taxon>
        <taxon>Pseudomonadota</taxon>
        <taxon>Alphaproteobacteria</taxon>
        <taxon>Hyphomicrobiales</taxon>
        <taxon>Phyllobacteriaceae</taxon>
        <taxon>Chelativorans</taxon>
    </lineage>
</organism>
<feature type="transmembrane region" description="Helical" evidence="2">
    <location>
        <begin position="373"/>
        <end position="389"/>
    </location>
</feature>
<comment type="function">
    <text evidence="1">Part of the tripartite ATP-independent periplasmic (TRAP) transport system.</text>
</comment>
<feature type="transmembrane region" description="Helical" evidence="2">
    <location>
        <begin position="615"/>
        <end position="632"/>
    </location>
</feature>
<feature type="transmembrane region" description="Helical" evidence="2">
    <location>
        <begin position="560"/>
        <end position="583"/>
    </location>
</feature>
<evidence type="ECO:0000259" key="3">
    <source>
        <dbReference type="Pfam" id="PF06808"/>
    </source>
</evidence>
<feature type="transmembrane region" description="Helical" evidence="2">
    <location>
        <begin position="135"/>
        <end position="154"/>
    </location>
</feature>
<feature type="transmembrane region" description="Helical" evidence="2">
    <location>
        <begin position="446"/>
        <end position="465"/>
    </location>
</feature>
<name>A0A9X3B660_9HYPH</name>
<sequence length="647" mass="67666">MLSFIDEVRLDHQAPRSERETAIVSLAFTILAVAVTALVVYGAYFGLITALILRSIFFSLVSSAGLLFVGLKARNSWVRYLCYALAAVALVPGFHLWSTYFDIIMRGAMATPPDLWIFVGLMAALLVLVRMAVGWALVVLVAVALAYAWFGYLIPGQYGHGGYGIRRLASMLMLSTEGVYGLPMGVAVEYIFLFALLGTLLMKVGTGEVFVDIARGLTGRMQGGPGLSAALSSTMLGTINGSAVANVVTTGTFTIPLMKRVGYSATLAGAIEAAASSAGQILPPVMGAAAFLMAEIIGVPYSHIAFAAILPAALYCIALLVAVRLEAGRLGLERDMEGGLALLRETLLRRGYLLLPLFALVGFLIAGYTPTRAAVMCLVMALIISPWRAETRVGPIGLAQVCRDTLISSIPIVAAVAAAGAVIGVLNLTGLGLMLSGLIVDLGGDSIWTILILTALVSFVLGMGLPTSAAYLLLAVLVAPALTRLGVPAIVAHMFIFYYGLVSAITPPVALAAYAAASISGGDANKTAFEAVRLGFVKLLVPFLFATMPGLLMIGSSFEITLSALLATIGIVGLTIAFAGWLVRPLGAGERLVMTVTSLMVLWPTAVTATDPVTLFMRLAGIAGLAFVIYRASTSTLQTLSVNSKAS</sequence>
<gene>
    <name evidence="4" type="ORF">NYR54_07450</name>
</gene>
<feature type="transmembrane region" description="Helical" evidence="2">
    <location>
        <begin position="531"/>
        <end position="554"/>
    </location>
</feature>
<keyword evidence="1" id="KW-0813">Transport</keyword>
<keyword evidence="2" id="KW-0812">Transmembrane</keyword>
<dbReference type="InterPro" id="IPR011853">
    <property type="entry name" value="TRAP_DctM-Dct_fused"/>
</dbReference>
<comment type="caution">
    <text evidence="4">The sequence shown here is derived from an EMBL/GenBank/DDBJ whole genome shotgun (WGS) entry which is preliminary data.</text>
</comment>
<dbReference type="GO" id="GO:0005886">
    <property type="term" value="C:plasma membrane"/>
    <property type="evidence" value="ECO:0007669"/>
    <property type="project" value="UniProtKB-SubCell"/>
</dbReference>
<feature type="transmembrane region" description="Helical" evidence="2">
    <location>
        <begin position="51"/>
        <end position="71"/>
    </location>
</feature>
<dbReference type="NCBIfam" id="TIGR02123">
    <property type="entry name" value="TRAP_fused"/>
    <property type="match status" value="1"/>
</dbReference>
<dbReference type="PANTHER" id="PTHR43849">
    <property type="entry name" value="BLL3936 PROTEIN"/>
    <property type="match status" value="1"/>
</dbReference>
<dbReference type="InterPro" id="IPR010656">
    <property type="entry name" value="DctM"/>
</dbReference>
<feature type="transmembrane region" description="Helical" evidence="2">
    <location>
        <begin position="304"/>
        <end position="327"/>
    </location>
</feature>
<dbReference type="EMBL" id="JAODNV010000008">
    <property type="protein sequence ID" value="MCT8990128.1"/>
    <property type="molecule type" value="Genomic_DNA"/>
</dbReference>
<feature type="domain" description="TRAP C4-dicarboxylate transport system permease DctM subunit" evidence="3">
    <location>
        <begin position="122"/>
        <end position="559"/>
    </location>
</feature>
<feature type="transmembrane region" description="Helical" evidence="2">
    <location>
        <begin position="180"/>
        <end position="201"/>
    </location>
</feature>
<feature type="transmembrane region" description="Helical" evidence="2">
    <location>
        <begin position="497"/>
        <end position="519"/>
    </location>
</feature>
<dbReference type="AlphaFoldDB" id="A0A9X3B660"/>